<gene>
    <name evidence="1" type="ORF">HOLleu_31734</name>
</gene>
<organism evidence="1 2">
    <name type="scientific">Holothuria leucospilota</name>
    <name type="common">Black long sea cucumber</name>
    <name type="synonym">Mertensiothuria leucospilota</name>
    <dbReference type="NCBI Taxonomy" id="206669"/>
    <lineage>
        <taxon>Eukaryota</taxon>
        <taxon>Metazoa</taxon>
        <taxon>Echinodermata</taxon>
        <taxon>Eleutherozoa</taxon>
        <taxon>Echinozoa</taxon>
        <taxon>Holothuroidea</taxon>
        <taxon>Aspidochirotacea</taxon>
        <taxon>Aspidochirotida</taxon>
        <taxon>Holothuriidae</taxon>
        <taxon>Holothuria</taxon>
    </lineage>
</organism>
<accession>A0A9Q1BIB4</accession>
<protein>
    <submittedName>
        <fullName evidence="1">Uncharacterized protein</fullName>
    </submittedName>
</protein>
<sequence>MKKEPDVTFNSLRDWTLDMEEANSLHKERLHQKTVVNRSEADDISKTLQTLSTMVQGQTEILQRMQKGQTDLMERVEKLE</sequence>
<name>A0A9Q1BIB4_HOLLE</name>
<dbReference type="Proteomes" id="UP001152320">
    <property type="component" value="Chromosome 16"/>
</dbReference>
<comment type="caution">
    <text evidence="1">The sequence shown here is derived from an EMBL/GenBank/DDBJ whole genome shotgun (WGS) entry which is preliminary data.</text>
</comment>
<dbReference type="AlphaFoldDB" id="A0A9Q1BIB4"/>
<keyword evidence="2" id="KW-1185">Reference proteome</keyword>
<evidence type="ECO:0000313" key="2">
    <source>
        <dbReference type="Proteomes" id="UP001152320"/>
    </source>
</evidence>
<evidence type="ECO:0000313" key="1">
    <source>
        <dbReference type="EMBL" id="KAJ8026794.1"/>
    </source>
</evidence>
<proteinExistence type="predicted"/>
<dbReference type="EMBL" id="JAIZAY010000016">
    <property type="protein sequence ID" value="KAJ8026794.1"/>
    <property type="molecule type" value="Genomic_DNA"/>
</dbReference>
<reference evidence="1" key="1">
    <citation type="submission" date="2021-10" db="EMBL/GenBank/DDBJ databases">
        <title>Tropical sea cucumber genome reveals ecological adaptation and Cuvierian tubules defense mechanism.</title>
        <authorList>
            <person name="Chen T."/>
        </authorList>
    </citation>
    <scope>NUCLEOTIDE SEQUENCE</scope>
    <source>
        <strain evidence="1">Nanhai2018</strain>
        <tissue evidence="1">Muscle</tissue>
    </source>
</reference>